<sequence precursor="true">MRQILCVGVAVCWALMMVPAAAEEIQLGAAPSNPAQAGFTMFVITERLGNEGFQPITLRFQAIGKSFTRQRRLRILFRPRTQYATELDFQFACDATVPQDVKTFDLPVLVPHFYRWESCSVQIIEDGRRLGKVASKLMIPATVKDWGQYMSIGIMIPRDAATSTAAWARFPDVRSIVTVLGEGPISTKADIKRLDDKQARKLIDDVVYGWARFRLIDEDALQGSWIGYSQLDLILAPYPLLQRIEQEQPERLAEIKRWVSAGGQIWAYAAPQPATAQPATTQSASQSPTTQRAERSSTLESASWLAGEQVDINKVFRYTANQATSLALNQPNDLSAIQYQPWNYGSYYSNSYAYGAASETTRKSVYQDLMAAKHPMVQTVSRKKLAAGLGVMHYGWGRVVLIGQEDPFPGSFQFWRALEMDKQRWGERNGVDYATGNDSYWAWLMSTVGQPPVTMFVILNGLFVLVMGPLLYFGLRRRGRLYLLYFLAPTLAFLTTMGLAFYAFLSDGFDNRARIRQLTWIDGRHPVSESREGKTPRYPIVDQSRQTYYTVVDNQRGLRFDGDAFVLPVHHSEMMNHYNYYVADDSRPGEYLIDQIGDDRRYSGDFLPTRTQVHYLVTRPGEGECPLEITWGGDAVTLTNHLATPLSIVGVRDDKGKYWIARDVAGGASVTLDKADSNVFSAIALGVVDPDSTQMPTPYQNRVSMNDRTGIEEQLLTFSRNPPWRSFLALTVVPEEQFALRQCVQDECVRMIGGLLP</sequence>
<keyword evidence="3" id="KW-0732">Signal</keyword>
<dbReference type="RefSeq" id="WP_147865962.1">
    <property type="nucleotide sequence ID" value="NZ_CP036264.1"/>
</dbReference>
<dbReference type="AlphaFoldDB" id="A0A5B9M4N5"/>
<evidence type="ECO:0000313" key="4">
    <source>
        <dbReference type="EMBL" id="QEF96091.1"/>
    </source>
</evidence>
<feature type="transmembrane region" description="Helical" evidence="2">
    <location>
        <begin position="482"/>
        <end position="505"/>
    </location>
</feature>
<gene>
    <name evidence="4" type="ORF">Mal15_01170</name>
</gene>
<feature type="region of interest" description="Disordered" evidence="1">
    <location>
        <begin position="276"/>
        <end position="300"/>
    </location>
</feature>
<keyword evidence="2" id="KW-0472">Membrane</keyword>
<accession>A0A5B9M4N5</accession>
<keyword evidence="5" id="KW-1185">Reference proteome</keyword>
<protein>
    <submittedName>
        <fullName evidence="4">Uncharacterized protein</fullName>
    </submittedName>
</protein>
<evidence type="ECO:0000313" key="5">
    <source>
        <dbReference type="Proteomes" id="UP000321353"/>
    </source>
</evidence>
<dbReference type="Proteomes" id="UP000321353">
    <property type="component" value="Chromosome"/>
</dbReference>
<feature type="chain" id="PRO_5022763078" evidence="3">
    <location>
        <begin position="23"/>
        <end position="757"/>
    </location>
</feature>
<feature type="transmembrane region" description="Helical" evidence="2">
    <location>
        <begin position="453"/>
        <end position="475"/>
    </location>
</feature>
<feature type="signal peptide" evidence="3">
    <location>
        <begin position="1"/>
        <end position="22"/>
    </location>
</feature>
<evidence type="ECO:0000256" key="1">
    <source>
        <dbReference type="SAM" id="MobiDB-lite"/>
    </source>
</evidence>
<evidence type="ECO:0000256" key="2">
    <source>
        <dbReference type="SAM" id="Phobius"/>
    </source>
</evidence>
<organism evidence="4 5">
    <name type="scientific">Stieleria maiorica</name>
    <dbReference type="NCBI Taxonomy" id="2795974"/>
    <lineage>
        <taxon>Bacteria</taxon>
        <taxon>Pseudomonadati</taxon>
        <taxon>Planctomycetota</taxon>
        <taxon>Planctomycetia</taxon>
        <taxon>Pirellulales</taxon>
        <taxon>Pirellulaceae</taxon>
        <taxon>Stieleria</taxon>
    </lineage>
</organism>
<reference evidence="4 5" key="1">
    <citation type="submission" date="2019-02" db="EMBL/GenBank/DDBJ databases">
        <title>Planctomycetal bacteria perform biofilm scaping via a novel small molecule.</title>
        <authorList>
            <person name="Jeske O."/>
            <person name="Boedeker C."/>
            <person name="Wiegand S."/>
            <person name="Breitling P."/>
            <person name="Kallscheuer N."/>
            <person name="Jogler M."/>
            <person name="Rohde M."/>
            <person name="Petersen J."/>
            <person name="Medema M.H."/>
            <person name="Surup F."/>
            <person name="Jogler C."/>
        </authorList>
    </citation>
    <scope>NUCLEOTIDE SEQUENCE [LARGE SCALE GENOMIC DNA]</scope>
    <source>
        <strain evidence="4 5">Mal15</strain>
    </source>
</reference>
<feature type="compositionally biased region" description="Low complexity" evidence="1">
    <location>
        <begin position="276"/>
        <end position="291"/>
    </location>
</feature>
<keyword evidence="2" id="KW-1133">Transmembrane helix</keyword>
<evidence type="ECO:0000256" key="3">
    <source>
        <dbReference type="SAM" id="SignalP"/>
    </source>
</evidence>
<keyword evidence="2" id="KW-0812">Transmembrane</keyword>
<dbReference type="EMBL" id="CP036264">
    <property type="protein sequence ID" value="QEF96091.1"/>
    <property type="molecule type" value="Genomic_DNA"/>
</dbReference>
<proteinExistence type="predicted"/>
<name>A0A5B9M4N5_9BACT</name>
<dbReference type="KEGG" id="smam:Mal15_01170"/>